<evidence type="ECO:0000256" key="4">
    <source>
        <dbReference type="ARBA" id="ARBA00023134"/>
    </source>
</evidence>
<dbReference type="PANTHER" id="PTHR10229">
    <property type="entry name" value="GTP-BINDING PROTEIN HFLX"/>
    <property type="match status" value="1"/>
</dbReference>
<reference evidence="7" key="4">
    <citation type="submission" date="2025-08" db="UniProtKB">
        <authorList>
            <consortium name="Ensembl"/>
        </authorList>
    </citation>
    <scope>IDENTIFICATION</scope>
</reference>
<dbReference type="Pfam" id="PF13167">
    <property type="entry name" value="GTP-bdg_N"/>
    <property type="match status" value="1"/>
</dbReference>
<dbReference type="InterPro" id="IPR032305">
    <property type="entry name" value="GTP-bd_M"/>
</dbReference>
<evidence type="ECO:0000313" key="7">
    <source>
        <dbReference type="Ensembl" id="ENSEEEP00000009977.2"/>
    </source>
</evidence>
<dbReference type="STRING" id="8005.ENSEEEP00000009977"/>
<dbReference type="GO" id="GO:0005525">
    <property type="term" value="F:GTP binding"/>
    <property type="evidence" value="ECO:0007669"/>
    <property type="project" value="UniProtKB-KW"/>
</dbReference>
<dbReference type="Proteomes" id="UP000314983">
    <property type="component" value="Chromosome 3"/>
</dbReference>
<evidence type="ECO:0000256" key="3">
    <source>
        <dbReference type="ARBA" id="ARBA00022842"/>
    </source>
</evidence>
<proteinExistence type="predicted"/>
<dbReference type="FunFam" id="3.40.50.300:FF:000886">
    <property type="entry name" value="Putative GTP-binding protein 6"/>
    <property type="match status" value="1"/>
</dbReference>
<keyword evidence="1" id="KW-0479">Metal-binding</keyword>
<dbReference type="Ensembl" id="ENSEEET00000010097.2">
    <property type="protein sequence ID" value="ENSEEEP00000009977.2"/>
    <property type="gene ID" value="ENSEEEG00000005053.2"/>
</dbReference>
<dbReference type="OMA" id="IDVANKC"/>
<dbReference type="GeneTree" id="ENSGT00390000001397"/>
<feature type="domain" description="Hflx-type G" evidence="6">
    <location>
        <begin position="330"/>
        <end position="494"/>
    </location>
</feature>
<evidence type="ECO:0000256" key="1">
    <source>
        <dbReference type="ARBA" id="ARBA00022723"/>
    </source>
</evidence>
<reference evidence="7" key="3">
    <citation type="submission" date="2020-05" db="EMBL/GenBank/DDBJ databases">
        <title>Electrophorus electricus (electric eel) genome, fEleEle1, primary haplotype.</title>
        <authorList>
            <person name="Myers G."/>
            <person name="Meyer A."/>
            <person name="Fedrigo O."/>
            <person name="Formenti G."/>
            <person name="Rhie A."/>
            <person name="Tracey A."/>
            <person name="Sims Y."/>
            <person name="Jarvis E.D."/>
        </authorList>
    </citation>
    <scope>NUCLEOTIDE SEQUENCE [LARGE SCALE GENOMIC DNA]</scope>
</reference>
<dbReference type="NCBIfam" id="TIGR03156">
    <property type="entry name" value="GTP_HflX"/>
    <property type="match status" value="1"/>
</dbReference>
<evidence type="ECO:0000313" key="8">
    <source>
        <dbReference type="Proteomes" id="UP000314983"/>
    </source>
</evidence>
<name>A0A4W4EG41_ELEEL</name>
<gene>
    <name evidence="7" type="primary">GTPBP6</name>
</gene>
<dbReference type="InterPro" id="IPR006073">
    <property type="entry name" value="GTP-bd"/>
</dbReference>
<dbReference type="Gene3D" id="3.40.50.11060">
    <property type="entry name" value="GTPase HflX, N-terminal domain"/>
    <property type="match status" value="1"/>
</dbReference>
<protein>
    <recommendedName>
        <fullName evidence="5">Putative GTP-binding protein 6</fullName>
    </recommendedName>
</protein>
<dbReference type="Pfam" id="PF01926">
    <property type="entry name" value="MMR_HSR1"/>
    <property type="match status" value="1"/>
</dbReference>
<reference evidence="8" key="1">
    <citation type="journal article" date="2014" name="Science">
        <title>Nonhuman genetics. Genomic basis for the convergent evolution of electric organs.</title>
        <authorList>
            <person name="Gallant J.R."/>
            <person name="Traeger L.L."/>
            <person name="Volkening J.D."/>
            <person name="Moffett H."/>
            <person name="Chen P.H."/>
            <person name="Novina C.D."/>
            <person name="Phillips G.N.Jr."/>
            <person name="Anand R."/>
            <person name="Wells G.B."/>
            <person name="Pinch M."/>
            <person name="Guth R."/>
            <person name="Unguez G.A."/>
            <person name="Albert J.S."/>
            <person name="Zakon H.H."/>
            <person name="Samanta M.P."/>
            <person name="Sussman M.R."/>
        </authorList>
    </citation>
    <scope>NUCLEOTIDE SEQUENCE [LARGE SCALE GENOMIC DNA]</scope>
</reference>
<dbReference type="AlphaFoldDB" id="A0A4W4EG41"/>
<accession>A0A4W4EG41</accession>
<sequence>MNTTKYSIIGKHLFGMCSFARRRSLWTMQSSFTNLVKYTSYKMKHLKLNTPLPYSCQSSEIDAYGGYGSQHLYLPNRTFSLRFPKSNSKNAYPGRESMDNLENEEDFIDDIEVEELFQQKIPTDIGEWDHRVFIVHPDVKWGPKKQHLTTANLQMAEAVGLVNTLENWTVVDKIILSTKIPEKKRIFGKGNFQILTEKIRRTPGVTAVFMNVERLSPLSERELQDAWGMKVFDRYSLVLHIFRRNAKTKEAKLQISLAEIPLLRSRLKNEVVNLDQQGGGSRYIMGSGETLYEVQQRLLKERELKIRTALERLRKKRHLLRSQRKHKDFPIVSVLGYTNCGKTTLIKALTGDSGLQPKDQLFATLDITVHAGQLPSHMTVLYVDTIGFLSQLPHQLIDSFSATLEDVAHSDLIVHVRDINHPETINQKVNVLNILKNLQIPERLMNSIIEVHNKIDLVKGYEPSEPGAVPISALQEMGLDKLKHRVEEAVINSTGKLSMILKVQLNSPQLGWLYKEASVQEVHDAEDDCTASVKVIISAAAYGRYRKLFQVTYCFTARKCKN</sequence>
<dbReference type="GO" id="GO:0046872">
    <property type="term" value="F:metal ion binding"/>
    <property type="evidence" value="ECO:0007669"/>
    <property type="project" value="UniProtKB-KW"/>
</dbReference>
<evidence type="ECO:0000256" key="2">
    <source>
        <dbReference type="ARBA" id="ARBA00022741"/>
    </source>
</evidence>
<keyword evidence="8" id="KW-1185">Reference proteome</keyword>
<dbReference type="GO" id="GO:0043022">
    <property type="term" value="F:ribosome binding"/>
    <property type="evidence" value="ECO:0007669"/>
    <property type="project" value="TreeGrafter"/>
</dbReference>
<dbReference type="CDD" id="cd01878">
    <property type="entry name" value="HflX"/>
    <property type="match status" value="1"/>
</dbReference>
<dbReference type="GO" id="GO:0005737">
    <property type="term" value="C:cytoplasm"/>
    <property type="evidence" value="ECO:0007669"/>
    <property type="project" value="TreeGrafter"/>
</dbReference>
<evidence type="ECO:0000256" key="5">
    <source>
        <dbReference type="ARBA" id="ARBA00070394"/>
    </source>
</evidence>
<reference evidence="8" key="2">
    <citation type="journal article" date="2017" name="Sci. Adv.">
        <title>A tail of two voltages: Proteomic comparison of the three electric organs of the electric eel.</title>
        <authorList>
            <person name="Traeger L.L."/>
            <person name="Sabat G."/>
            <person name="Barrett-Wilt G.A."/>
            <person name="Wells G.B."/>
            <person name="Sussman M.R."/>
        </authorList>
    </citation>
    <scope>NUCLEOTIDE SEQUENCE [LARGE SCALE GENOMIC DNA]</scope>
</reference>
<keyword evidence="4" id="KW-0342">GTP-binding</keyword>
<keyword evidence="3" id="KW-0460">Magnesium</keyword>
<keyword evidence="2" id="KW-0547">Nucleotide-binding</keyword>
<dbReference type="InterPro" id="IPR027417">
    <property type="entry name" value="P-loop_NTPase"/>
</dbReference>
<dbReference type="SUPFAM" id="SSF52540">
    <property type="entry name" value="P-loop containing nucleoside triphosphate hydrolases"/>
    <property type="match status" value="1"/>
</dbReference>
<dbReference type="PANTHER" id="PTHR10229:SF0">
    <property type="entry name" value="GTP-BINDING PROTEIN 6-RELATED"/>
    <property type="match status" value="1"/>
</dbReference>
<dbReference type="Pfam" id="PF16360">
    <property type="entry name" value="GTP-bdg_M"/>
    <property type="match status" value="1"/>
</dbReference>
<evidence type="ECO:0000259" key="6">
    <source>
        <dbReference type="PROSITE" id="PS51705"/>
    </source>
</evidence>
<reference evidence="7" key="5">
    <citation type="submission" date="2025-09" db="UniProtKB">
        <authorList>
            <consortium name="Ensembl"/>
        </authorList>
    </citation>
    <scope>IDENTIFICATION</scope>
</reference>
<dbReference type="InterPro" id="IPR016496">
    <property type="entry name" value="GTPase_HflX"/>
</dbReference>
<dbReference type="FunFam" id="3.40.50.11060:FF:000002">
    <property type="entry name" value="GTP binding protein 6 (putative)"/>
    <property type="match status" value="1"/>
</dbReference>
<dbReference type="PROSITE" id="PS51705">
    <property type="entry name" value="G_HFLX"/>
    <property type="match status" value="1"/>
</dbReference>
<dbReference type="InterPro" id="IPR030394">
    <property type="entry name" value="G_HFLX_dom"/>
</dbReference>
<dbReference type="InterPro" id="IPR042108">
    <property type="entry name" value="GTPase_HflX_N_sf"/>
</dbReference>
<organism evidence="7 8">
    <name type="scientific">Electrophorus electricus</name>
    <name type="common">Electric eel</name>
    <name type="synonym">Gymnotus electricus</name>
    <dbReference type="NCBI Taxonomy" id="8005"/>
    <lineage>
        <taxon>Eukaryota</taxon>
        <taxon>Metazoa</taxon>
        <taxon>Chordata</taxon>
        <taxon>Craniata</taxon>
        <taxon>Vertebrata</taxon>
        <taxon>Euteleostomi</taxon>
        <taxon>Actinopterygii</taxon>
        <taxon>Neopterygii</taxon>
        <taxon>Teleostei</taxon>
        <taxon>Ostariophysi</taxon>
        <taxon>Gymnotiformes</taxon>
        <taxon>Gymnotoidei</taxon>
        <taxon>Gymnotidae</taxon>
        <taxon>Electrophorus</taxon>
    </lineage>
</organism>
<dbReference type="Gene3D" id="3.40.50.300">
    <property type="entry name" value="P-loop containing nucleotide triphosphate hydrolases"/>
    <property type="match status" value="1"/>
</dbReference>
<dbReference type="InterPro" id="IPR025121">
    <property type="entry name" value="GTPase_HflX_N"/>
</dbReference>